<evidence type="ECO:0000313" key="3">
    <source>
        <dbReference type="Proteomes" id="UP000597762"/>
    </source>
</evidence>
<dbReference type="AlphaFoldDB" id="A0A812B5W7"/>
<comment type="caution">
    <text evidence="2">The sequence shown here is derived from an EMBL/GenBank/DDBJ whole genome shotgun (WGS) entry which is preliminary data.</text>
</comment>
<keyword evidence="3" id="KW-1185">Reference proteome</keyword>
<dbReference type="Proteomes" id="UP000597762">
    <property type="component" value="Unassembled WGS sequence"/>
</dbReference>
<evidence type="ECO:0000256" key="1">
    <source>
        <dbReference type="SAM" id="Phobius"/>
    </source>
</evidence>
<evidence type="ECO:0000313" key="2">
    <source>
        <dbReference type="EMBL" id="CAE1170388.1"/>
    </source>
</evidence>
<feature type="transmembrane region" description="Helical" evidence="1">
    <location>
        <begin position="165"/>
        <end position="188"/>
    </location>
</feature>
<feature type="transmembrane region" description="Helical" evidence="1">
    <location>
        <begin position="137"/>
        <end position="159"/>
    </location>
</feature>
<gene>
    <name evidence="2" type="ORF">SPHA_11055</name>
</gene>
<keyword evidence="1" id="KW-0812">Transmembrane</keyword>
<organism evidence="2 3">
    <name type="scientific">Acanthosepion pharaonis</name>
    <name type="common">Pharaoh cuttlefish</name>
    <name type="synonym">Sepia pharaonis</name>
    <dbReference type="NCBI Taxonomy" id="158019"/>
    <lineage>
        <taxon>Eukaryota</taxon>
        <taxon>Metazoa</taxon>
        <taxon>Spiralia</taxon>
        <taxon>Lophotrochozoa</taxon>
        <taxon>Mollusca</taxon>
        <taxon>Cephalopoda</taxon>
        <taxon>Coleoidea</taxon>
        <taxon>Decapodiformes</taxon>
        <taxon>Sepiida</taxon>
        <taxon>Sepiina</taxon>
        <taxon>Sepiidae</taxon>
        <taxon>Acanthosepion</taxon>
    </lineage>
</organism>
<protein>
    <submittedName>
        <fullName evidence="2">Uncharacterized protein</fullName>
    </submittedName>
</protein>
<keyword evidence="1" id="KW-0472">Membrane</keyword>
<feature type="transmembrane region" description="Helical" evidence="1">
    <location>
        <begin position="34"/>
        <end position="55"/>
    </location>
</feature>
<feature type="transmembrane region" description="Helical" evidence="1">
    <location>
        <begin position="6"/>
        <end position="22"/>
    </location>
</feature>
<dbReference type="EMBL" id="CAHIKZ030000364">
    <property type="protein sequence ID" value="CAE1170388.1"/>
    <property type="molecule type" value="Genomic_DNA"/>
</dbReference>
<feature type="transmembrane region" description="Helical" evidence="1">
    <location>
        <begin position="266"/>
        <end position="285"/>
    </location>
</feature>
<feature type="transmembrane region" description="Helical" evidence="1">
    <location>
        <begin position="193"/>
        <end position="216"/>
    </location>
</feature>
<feature type="transmembrane region" description="Helical" evidence="1">
    <location>
        <begin position="94"/>
        <end position="125"/>
    </location>
</feature>
<sequence length="319" mass="36908">MGKANTWFAVPALLWFNLFLLYTPHQLLLISHFFLLYPSIAYSLSFIYHSLLFYISPSYSLYFTLFSLCTPPSPTLYYTLPSLYLPLLITFTHFAFYICFLVSISFLFFNLLLLVSKVFFVIYITRSALLRLLSISLFFFCTLIPPLSVSVYAITFFFYILPSVILYFSLFLLYPLLLFLSISVFYLLYLSPLLVTVIHIGFSISLLVSLSVFVFFKPPSPTLYYTLSPSLSHSYILLYIILRVSISFFAFFESPSSSLYSTFLKFYIYLSTLSLLLSISLFFFYTPPFPPTLYFSLSLLSISPSSDTHLNILKADVYM</sequence>
<feature type="transmembrane region" description="Helical" evidence="1">
    <location>
        <begin position="236"/>
        <end position="254"/>
    </location>
</feature>
<proteinExistence type="predicted"/>
<accession>A0A812B5W7</accession>
<name>A0A812B5W7_ACAPH</name>
<reference evidence="2" key="1">
    <citation type="submission" date="2021-01" db="EMBL/GenBank/DDBJ databases">
        <authorList>
            <person name="Li R."/>
            <person name="Bekaert M."/>
        </authorList>
    </citation>
    <scope>NUCLEOTIDE SEQUENCE</scope>
    <source>
        <strain evidence="2">Farmed</strain>
    </source>
</reference>
<keyword evidence="1" id="KW-1133">Transmembrane helix</keyword>